<feature type="chain" id="PRO_5029811153" evidence="2">
    <location>
        <begin position="24"/>
        <end position="615"/>
    </location>
</feature>
<dbReference type="EMBL" id="JABANM010016285">
    <property type="protein sequence ID" value="KAF4729706.1"/>
    <property type="molecule type" value="Genomic_DNA"/>
</dbReference>
<evidence type="ECO:0000313" key="3">
    <source>
        <dbReference type="EMBL" id="KAF4729706.1"/>
    </source>
</evidence>
<dbReference type="SUPFAM" id="SSF50985">
    <property type="entry name" value="RCC1/BLIP-II"/>
    <property type="match status" value="1"/>
</dbReference>
<dbReference type="AlphaFoldDB" id="A0A7J6SBD1"/>
<name>A0A7J6SBD1_PEROL</name>
<evidence type="ECO:0000256" key="1">
    <source>
        <dbReference type="ARBA" id="ARBA00022737"/>
    </source>
</evidence>
<sequence>MPSYPPAFTSIIMFSILLVQRCGAPSALQQHHQPQDSDTLWDVYPEVLNLTYCKSIDLDDDPMKLFAISFSSHDFFNHAELDVVMDFGSGKRHYYSGFLNASMTSTGDVRFQPLERYDAFFKTIDARLKNNNFDLLGRPRIKILRGFIQIDFGDTEFMGIPDHQAVPLQSVGDPYNWLDGCPANQMALISSGDVFLLRGHRHDYLVHLPSLCGRKIKSASAGSSSIFVSFADTIGSVAADKASLVEIRVAFRLTDIDSIVNVELPDGDDIRMIAACRDCLLALGRSGKLYSAATEISQSPVPRGVGGAASLPDGNGWREIGKKLSSSDQPLFVNLPVRTDKENCDDDHMTVVGIAAGWAHSVFVDDNGHAYRSLCLERFGLNSHGQLGLNDTRSRWSPEMITTLQEVTHIGCGKLFTAAWAMGTTRASRGARGVYYAGKNLRSAPPVGTVVGADPEEPNEVTAATKDHNRLFSKKFVRRQERPHIFTAAGNPTAKFTGPLDMRPPFPSEYTLSAPITAISSMLASDNMVYVFASTHIAALSPSIANLSGGTRVAIYLTGLSYPSSTPSCLGQARVRLTRQSPALDHSVDAQIDKLSPGRICFDFPDLSLSPLAPL</sequence>
<dbReference type="InterPro" id="IPR009091">
    <property type="entry name" value="RCC1/BLIP-II"/>
</dbReference>
<evidence type="ECO:0000313" key="4">
    <source>
        <dbReference type="Proteomes" id="UP000574390"/>
    </source>
</evidence>
<dbReference type="Gene3D" id="2.130.10.30">
    <property type="entry name" value="Regulator of chromosome condensation 1/beta-lactamase-inhibitor protein II"/>
    <property type="match status" value="1"/>
</dbReference>
<proteinExistence type="predicted"/>
<keyword evidence="1" id="KW-0677">Repeat</keyword>
<evidence type="ECO:0000256" key="2">
    <source>
        <dbReference type="SAM" id="SignalP"/>
    </source>
</evidence>
<organism evidence="3 4">
    <name type="scientific">Perkinsus olseni</name>
    <name type="common">Perkinsus atlanticus</name>
    <dbReference type="NCBI Taxonomy" id="32597"/>
    <lineage>
        <taxon>Eukaryota</taxon>
        <taxon>Sar</taxon>
        <taxon>Alveolata</taxon>
        <taxon>Perkinsozoa</taxon>
        <taxon>Perkinsea</taxon>
        <taxon>Perkinsida</taxon>
        <taxon>Perkinsidae</taxon>
        <taxon>Perkinsus</taxon>
    </lineage>
</organism>
<feature type="non-terminal residue" evidence="3">
    <location>
        <position position="1"/>
    </location>
</feature>
<keyword evidence="2" id="KW-0732">Signal</keyword>
<comment type="caution">
    <text evidence="3">The sequence shown here is derived from an EMBL/GenBank/DDBJ whole genome shotgun (WGS) entry which is preliminary data.</text>
</comment>
<dbReference type="PANTHER" id="PTHR22870">
    <property type="entry name" value="REGULATOR OF CHROMOSOME CONDENSATION"/>
    <property type="match status" value="1"/>
</dbReference>
<dbReference type="Proteomes" id="UP000574390">
    <property type="component" value="Unassembled WGS sequence"/>
</dbReference>
<dbReference type="InterPro" id="IPR000408">
    <property type="entry name" value="Reg_chr_condens"/>
</dbReference>
<protein>
    <submittedName>
        <fullName evidence="3">Uncharacterized protein</fullName>
    </submittedName>
</protein>
<dbReference type="Pfam" id="PF00415">
    <property type="entry name" value="RCC1"/>
    <property type="match status" value="1"/>
</dbReference>
<feature type="signal peptide" evidence="2">
    <location>
        <begin position="1"/>
        <end position="23"/>
    </location>
</feature>
<dbReference type="InterPro" id="IPR051210">
    <property type="entry name" value="Ub_ligase/GEF_domain"/>
</dbReference>
<reference evidence="3 4" key="1">
    <citation type="submission" date="2020-04" db="EMBL/GenBank/DDBJ databases">
        <title>Perkinsus olseni comparative genomics.</title>
        <authorList>
            <person name="Bogema D.R."/>
        </authorList>
    </citation>
    <scope>NUCLEOTIDE SEQUENCE [LARGE SCALE GENOMIC DNA]</scope>
    <source>
        <strain evidence="3">ATCC PRA-205</strain>
    </source>
</reference>
<dbReference type="PANTHER" id="PTHR22870:SF408">
    <property type="entry name" value="OS09G0560450 PROTEIN"/>
    <property type="match status" value="1"/>
</dbReference>
<accession>A0A7J6SBD1</accession>
<gene>
    <name evidence="3" type="ORF">FOZ62_004449</name>
</gene>